<dbReference type="Pfam" id="PF04356">
    <property type="entry name" value="DUF489"/>
    <property type="match status" value="1"/>
</dbReference>
<keyword evidence="1 4" id="KW-1003">Cell membrane</keyword>
<evidence type="ECO:0000256" key="1">
    <source>
        <dbReference type="ARBA" id="ARBA00022475"/>
    </source>
</evidence>
<reference evidence="5 6" key="1">
    <citation type="submission" date="2021-08" db="EMBL/GenBank/DDBJ databases">
        <title>Rheinheimera aquimaris sp. nov., isolated from seawater of the East Sea in Korea.</title>
        <authorList>
            <person name="Kim K.H."/>
            <person name="Wenting R."/>
            <person name="Kim K.R."/>
            <person name="Jeon C.O."/>
        </authorList>
    </citation>
    <scope>NUCLEOTIDE SEQUENCE [LARGE SCALE GENOMIC DNA]</scope>
    <source>
        <strain evidence="5 6">MA-13</strain>
    </source>
</reference>
<dbReference type="PANTHER" id="PTHR38100:SF1">
    <property type="entry name" value="HIGH FREQUENCY LYSOGENIZATION PROTEIN HFLD"/>
    <property type="match status" value="1"/>
</dbReference>
<dbReference type="NCBIfam" id="NF001248">
    <property type="entry name" value="PRK00218.1-4"/>
    <property type="match status" value="1"/>
</dbReference>
<dbReference type="InterPro" id="IPR007451">
    <property type="entry name" value="HflD"/>
</dbReference>
<dbReference type="Proteomes" id="UP000663814">
    <property type="component" value="Unassembled WGS sequence"/>
</dbReference>
<dbReference type="NCBIfam" id="NF001246">
    <property type="entry name" value="PRK00218.1-2"/>
    <property type="match status" value="1"/>
</dbReference>
<name>A0ABS7X4V1_9GAMM</name>
<dbReference type="RefSeq" id="WP_205309901.1">
    <property type="nucleotide sequence ID" value="NZ_JAERPS020000001.1"/>
</dbReference>
<comment type="subcellular location">
    <subcellularLocation>
        <location evidence="4">Cytoplasm</location>
    </subcellularLocation>
    <subcellularLocation>
        <location evidence="4">Cell membrane</location>
        <topology evidence="4">Peripheral membrane protein</topology>
        <orientation evidence="4">Cytoplasmic side</orientation>
    </subcellularLocation>
</comment>
<comment type="similarity">
    <text evidence="4">Belongs to the HflD family.</text>
</comment>
<evidence type="ECO:0000256" key="2">
    <source>
        <dbReference type="ARBA" id="ARBA00022490"/>
    </source>
</evidence>
<keyword evidence="3 4" id="KW-0472">Membrane</keyword>
<dbReference type="EMBL" id="JAERPS020000001">
    <property type="protein sequence ID" value="MBZ9610571.1"/>
    <property type="molecule type" value="Genomic_DNA"/>
</dbReference>
<protein>
    <recommendedName>
        <fullName evidence="4">High frequency lysogenization protein HflD homolog</fullName>
    </recommendedName>
</protein>
<dbReference type="HAMAP" id="MF_00695">
    <property type="entry name" value="HflD_protein"/>
    <property type="match status" value="1"/>
</dbReference>
<proteinExistence type="inferred from homology"/>
<dbReference type="SUPFAM" id="SSF101322">
    <property type="entry name" value="YcfC-like"/>
    <property type="match status" value="1"/>
</dbReference>
<keyword evidence="2 4" id="KW-0963">Cytoplasm</keyword>
<evidence type="ECO:0000256" key="4">
    <source>
        <dbReference type="HAMAP-Rule" id="MF_00695"/>
    </source>
</evidence>
<evidence type="ECO:0000313" key="6">
    <source>
        <dbReference type="Proteomes" id="UP000663814"/>
    </source>
</evidence>
<keyword evidence="6" id="KW-1185">Reference proteome</keyword>
<accession>A0ABS7X4V1</accession>
<sequence length="212" mass="23430">MHYSLSTQIIALAGLCQALKLVQKVARSSELNKDALLLMLNSVAIIDAEQPLQIYGDDAKNLSTGLQLIIDQLGDKPQKDVELTRYIVGVLALERKLSKTPAHMAKLGDKLQHLQRQLQHFSLLDDNMLANLADIYADCISSLGGRIQIYGQPDLLKQSAVQHKVRALLLAAIRAAVLWRQAGGSRTNFIFKRRKLVAQAKQMLAQLPTSSL</sequence>
<organism evidence="5 6">
    <name type="scientific">Rheinheimera maricola</name>
    <dbReference type="NCBI Taxonomy" id="2793282"/>
    <lineage>
        <taxon>Bacteria</taxon>
        <taxon>Pseudomonadati</taxon>
        <taxon>Pseudomonadota</taxon>
        <taxon>Gammaproteobacteria</taxon>
        <taxon>Chromatiales</taxon>
        <taxon>Chromatiaceae</taxon>
        <taxon>Rheinheimera</taxon>
    </lineage>
</organism>
<gene>
    <name evidence="4 5" type="primary">hflD</name>
    <name evidence="5" type="ORF">I4W93_003060</name>
</gene>
<comment type="caution">
    <text evidence="5">The sequence shown here is derived from an EMBL/GenBank/DDBJ whole genome shotgun (WGS) entry which is preliminary data.</text>
</comment>
<evidence type="ECO:0000256" key="3">
    <source>
        <dbReference type="ARBA" id="ARBA00023136"/>
    </source>
</evidence>
<dbReference type="Gene3D" id="1.10.3890.10">
    <property type="entry name" value="HflD-like"/>
    <property type="match status" value="1"/>
</dbReference>
<dbReference type="PANTHER" id="PTHR38100">
    <property type="entry name" value="HIGH FREQUENCY LYSOGENIZATION PROTEIN HFLD"/>
    <property type="match status" value="1"/>
</dbReference>
<evidence type="ECO:0000313" key="5">
    <source>
        <dbReference type="EMBL" id="MBZ9610571.1"/>
    </source>
</evidence>
<dbReference type="InterPro" id="IPR035932">
    <property type="entry name" value="HflD-like_sf"/>
</dbReference>